<dbReference type="Gene3D" id="2.60.120.920">
    <property type="match status" value="1"/>
</dbReference>
<sequence>MCSIEAQIRKKVKDLKKIHDQIKKEMVKIPLTLNDIEVIISKTKESVEEKYNILKKLLDNDMRVTMSLIEAERLSMETIITGQQVDKEAYSDAIISLMERFNDMSENPESETVQELQEVMSWKARLEAFEDLQRSIGKEMPAENGRLKSLVHSVEELQQAVKKLLPRMWQYSRNITFAENTAHRNLSLSSDLHSVQYNPIPTSVQDNSARFEYSFNVLANESFSSGKHYWEVKVRNKDGWNIGVTYCSISRKGKGKETILGKNKYSWSIQMVDEEYYALHADESIFLDLNSRDHKCERLGIFVDYEEGRLSFYNVNRGTHIHSFKTKFRKPIFPAFNPVSTINSKNYEPIVLCHLAPALEEIADSNNTEIQDEKL</sequence>
<keyword evidence="3" id="KW-1185">Reference proteome</keyword>
<dbReference type="Pfam" id="PF13765">
    <property type="entry name" value="PRY"/>
    <property type="match status" value="1"/>
</dbReference>
<comment type="caution">
    <text evidence="2">The sequence shown here is derived from an EMBL/GenBank/DDBJ whole genome shotgun (WGS) entry which is preliminary data.</text>
</comment>
<dbReference type="OrthoDB" id="426657at2759"/>
<dbReference type="InterPro" id="IPR050143">
    <property type="entry name" value="TRIM/RBCC"/>
</dbReference>
<proteinExistence type="predicted"/>
<dbReference type="InterPro" id="IPR043136">
    <property type="entry name" value="B30.2/SPRY_sf"/>
</dbReference>
<dbReference type="OMA" id="PRPWEFS"/>
<evidence type="ECO:0000313" key="2">
    <source>
        <dbReference type="EMBL" id="GCC37744.1"/>
    </source>
</evidence>
<dbReference type="CDD" id="cd13733">
    <property type="entry name" value="SPRY_PRY_C-I_1"/>
    <property type="match status" value="1"/>
</dbReference>
<organism evidence="2 3">
    <name type="scientific">Chiloscyllium punctatum</name>
    <name type="common">Brownbanded bambooshark</name>
    <name type="synonym">Hemiscyllium punctatum</name>
    <dbReference type="NCBI Taxonomy" id="137246"/>
    <lineage>
        <taxon>Eukaryota</taxon>
        <taxon>Metazoa</taxon>
        <taxon>Chordata</taxon>
        <taxon>Craniata</taxon>
        <taxon>Vertebrata</taxon>
        <taxon>Chondrichthyes</taxon>
        <taxon>Elasmobranchii</taxon>
        <taxon>Galeomorphii</taxon>
        <taxon>Galeoidea</taxon>
        <taxon>Orectolobiformes</taxon>
        <taxon>Hemiscylliidae</taxon>
        <taxon>Chiloscyllium</taxon>
    </lineage>
</organism>
<dbReference type="Pfam" id="PF00622">
    <property type="entry name" value="SPRY"/>
    <property type="match status" value="1"/>
</dbReference>
<dbReference type="InterPro" id="IPR001870">
    <property type="entry name" value="B30.2/SPRY"/>
</dbReference>
<dbReference type="STRING" id="137246.A0A401T578"/>
<dbReference type="AlphaFoldDB" id="A0A401T578"/>
<dbReference type="SMART" id="SM00589">
    <property type="entry name" value="PRY"/>
    <property type="match status" value="1"/>
</dbReference>
<dbReference type="InterPro" id="IPR003877">
    <property type="entry name" value="SPRY_dom"/>
</dbReference>
<evidence type="ECO:0000313" key="3">
    <source>
        <dbReference type="Proteomes" id="UP000287033"/>
    </source>
</evidence>
<dbReference type="PANTHER" id="PTHR24103">
    <property type="entry name" value="E3 UBIQUITIN-PROTEIN LIGASE TRIM"/>
    <property type="match status" value="1"/>
</dbReference>
<dbReference type="SMART" id="SM00449">
    <property type="entry name" value="SPRY"/>
    <property type="match status" value="1"/>
</dbReference>
<dbReference type="EMBL" id="BEZZ01001049">
    <property type="protein sequence ID" value="GCC37744.1"/>
    <property type="molecule type" value="Genomic_DNA"/>
</dbReference>
<dbReference type="FunFam" id="2.60.120.920:FF:000004">
    <property type="entry name" value="Butyrophilin subfamily 1 member A1"/>
    <property type="match status" value="1"/>
</dbReference>
<dbReference type="InterPro" id="IPR006574">
    <property type="entry name" value="PRY"/>
</dbReference>
<dbReference type="PRINTS" id="PR01407">
    <property type="entry name" value="BUTYPHLNCDUF"/>
</dbReference>
<evidence type="ECO:0000259" key="1">
    <source>
        <dbReference type="PROSITE" id="PS50188"/>
    </source>
</evidence>
<dbReference type="Proteomes" id="UP000287033">
    <property type="component" value="Unassembled WGS sequence"/>
</dbReference>
<protein>
    <recommendedName>
        <fullName evidence="1">B30.2/SPRY domain-containing protein</fullName>
    </recommendedName>
</protein>
<accession>A0A401T578</accession>
<name>A0A401T578_CHIPU</name>
<dbReference type="InterPro" id="IPR013320">
    <property type="entry name" value="ConA-like_dom_sf"/>
</dbReference>
<dbReference type="PROSITE" id="PS50188">
    <property type="entry name" value="B302_SPRY"/>
    <property type="match status" value="1"/>
</dbReference>
<dbReference type="SUPFAM" id="SSF49899">
    <property type="entry name" value="Concanavalin A-like lectins/glucanases"/>
    <property type="match status" value="1"/>
</dbReference>
<reference evidence="2 3" key="1">
    <citation type="journal article" date="2018" name="Nat. Ecol. Evol.">
        <title>Shark genomes provide insights into elasmobranch evolution and the origin of vertebrates.</title>
        <authorList>
            <person name="Hara Y"/>
            <person name="Yamaguchi K"/>
            <person name="Onimaru K"/>
            <person name="Kadota M"/>
            <person name="Koyanagi M"/>
            <person name="Keeley SD"/>
            <person name="Tatsumi K"/>
            <person name="Tanaka K"/>
            <person name="Motone F"/>
            <person name="Kageyama Y"/>
            <person name="Nozu R"/>
            <person name="Adachi N"/>
            <person name="Nishimura O"/>
            <person name="Nakagawa R"/>
            <person name="Tanegashima C"/>
            <person name="Kiyatake I"/>
            <person name="Matsumoto R"/>
            <person name="Murakumo K"/>
            <person name="Nishida K"/>
            <person name="Terakita A"/>
            <person name="Kuratani S"/>
            <person name="Sato K"/>
            <person name="Hyodo S Kuraku.S."/>
        </authorList>
    </citation>
    <scope>NUCLEOTIDE SEQUENCE [LARGE SCALE GENOMIC DNA]</scope>
</reference>
<feature type="domain" description="B30.2/SPRY" evidence="1">
    <location>
        <begin position="155"/>
        <end position="359"/>
    </location>
</feature>
<dbReference type="InterPro" id="IPR003879">
    <property type="entry name" value="Butyrophylin_SPRY"/>
</dbReference>
<gene>
    <name evidence="2" type="ORF">chiPu_0016250</name>
</gene>